<organism evidence="3 4">
    <name type="scientific">Hypsibius exemplaris</name>
    <name type="common">Freshwater tardigrade</name>
    <dbReference type="NCBI Taxonomy" id="2072580"/>
    <lineage>
        <taxon>Eukaryota</taxon>
        <taxon>Metazoa</taxon>
        <taxon>Ecdysozoa</taxon>
        <taxon>Tardigrada</taxon>
        <taxon>Eutardigrada</taxon>
        <taxon>Parachela</taxon>
        <taxon>Hypsibioidea</taxon>
        <taxon>Hypsibiidae</taxon>
        <taxon>Hypsibius</taxon>
    </lineage>
</organism>
<reference evidence="4" key="1">
    <citation type="submission" date="2017-01" db="EMBL/GenBank/DDBJ databases">
        <title>Comparative genomics of anhydrobiosis in the tardigrade Hypsibius dujardini.</title>
        <authorList>
            <person name="Yoshida Y."/>
            <person name="Koutsovoulos G."/>
            <person name="Laetsch D."/>
            <person name="Stevens L."/>
            <person name="Kumar S."/>
            <person name="Horikawa D."/>
            <person name="Ishino K."/>
            <person name="Komine S."/>
            <person name="Tomita M."/>
            <person name="Blaxter M."/>
            <person name="Arakawa K."/>
        </authorList>
    </citation>
    <scope>NUCLEOTIDE SEQUENCE [LARGE SCALE GENOMIC DNA]</scope>
    <source>
        <strain evidence="4">Z151</strain>
    </source>
</reference>
<gene>
    <name evidence="3" type="ORF">BV898_15483</name>
</gene>
<feature type="transmembrane region" description="Helical" evidence="2">
    <location>
        <begin position="266"/>
        <end position="287"/>
    </location>
</feature>
<proteinExistence type="predicted"/>
<evidence type="ECO:0000313" key="3">
    <source>
        <dbReference type="EMBL" id="OWA50982.1"/>
    </source>
</evidence>
<comment type="caution">
    <text evidence="3">The sequence shown here is derived from an EMBL/GenBank/DDBJ whole genome shotgun (WGS) entry which is preliminary data.</text>
</comment>
<sequence length="335" mass="36056">MDQLNGSRSTTSTAIGTTTAAAAARAPAAVAAVVIVSTSTPTSPATENYGSNKTLLHLHVREQQNEQQQYHQPLLSSSSTSRLQRGTTASRAGAGAGITGGGGGGNIDRRNRSGYFRRSVRRLGTRWENWSGTPSFSMDEPSEVTKLIGVPAGADPKLWFFLIYSTFFISGCHFLCGFVSIAVGAITTIAAEQTVYAHTVSPIWFVAAGFCGISAARKRTVYMIHLFMGTAVCALFMSLISIQLLRLGLVYHTSDGNTYQKDAKDVWIILALSDAAAEAFFGLIGVFTSWKMARLANVPPEPVKDDGPFHIQITKGGSHYMTTNKYTNKRKISSL</sequence>
<dbReference type="Proteomes" id="UP000192578">
    <property type="component" value="Unassembled WGS sequence"/>
</dbReference>
<dbReference type="AlphaFoldDB" id="A0A9X6NB29"/>
<evidence type="ECO:0000256" key="2">
    <source>
        <dbReference type="SAM" id="Phobius"/>
    </source>
</evidence>
<feature type="region of interest" description="Disordered" evidence="1">
    <location>
        <begin position="64"/>
        <end position="111"/>
    </location>
</feature>
<evidence type="ECO:0008006" key="5">
    <source>
        <dbReference type="Google" id="ProtNLM"/>
    </source>
</evidence>
<feature type="transmembrane region" description="Helical" evidence="2">
    <location>
        <begin position="158"/>
        <end position="189"/>
    </location>
</feature>
<evidence type="ECO:0000256" key="1">
    <source>
        <dbReference type="SAM" id="MobiDB-lite"/>
    </source>
</evidence>
<feature type="transmembrane region" description="Helical" evidence="2">
    <location>
        <begin position="223"/>
        <end position="246"/>
    </location>
</feature>
<feature type="compositionally biased region" description="Low complexity" evidence="1">
    <location>
        <begin position="65"/>
        <end position="93"/>
    </location>
</feature>
<name>A0A9X6NB29_HYPEX</name>
<keyword evidence="4" id="KW-1185">Reference proteome</keyword>
<accession>A0A9X6NB29</accession>
<feature type="transmembrane region" description="Helical" evidence="2">
    <location>
        <begin position="195"/>
        <end position="216"/>
    </location>
</feature>
<dbReference type="EMBL" id="MTYJ01000210">
    <property type="protein sequence ID" value="OWA50982.1"/>
    <property type="molecule type" value="Genomic_DNA"/>
</dbReference>
<keyword evidence="2" id="KW-0472">Membrane</keyword>
<keyword evidence="2" id="KW-1133">Transmembrane helix</keyword>
<feature type="compositionally biased region" description="Gly residues" evidence="1">
    <location>
        <begin position="94"/>
        <end position="106"/>
    </location>
</feature>
<keyword evidence="2" id="KW-0812">Transmembrane</keyword>
<protein>
    <recommendedName>
        <fullName evidence="5">Transmembrane protein</fullName>
    </recommendedName>
</protein>
<dbReference type="OrthoDB" id="10016951at2759"/>
<evidence type="ECO:0000313" key="4">
    <source>
        <dbReference type="Proteomes" id="UP000192578"/>
    </source>
</evidence>